<name>A0A6C2YSR1_9BACT</name>
<evidence type="ECO:0000256" key="1">
    <source>
        <dbReference type="SAM" id="Phobius"/>
    </source>
</evidence>
<dbReference type="AlphaFoldDB" id="A0A6C2YSR1"/>
<dbReference type="InParanoid" id="A0A6C2YSR1"/>
<sequence>MTIRSAIGTIAAFTAMLAAIGGSIGWALGTYAPGYYRSVFRNGNEPWFDPVDVGLGQGLTQGTTGGVVVGLIVVALFIWRDTRGSRESVAPSPANPTAPSHGPTVPISLTIAGLFAPWLMLVVGIAGLMMVPDPRAAIGVWYLLLIVCMVVILVQMVAGIWSMVRNAPRRRSAWAWAFLVGCNANLILLSKLGGH</sequence>
<organism evidence="2">
    <name type="scientific">Tuwongella immobilis</name>
    <dbReference type="NCBI Taxonomy" id="692036"/>
    <lineage>
        <taxon>Bacteria</taxon>
        <taxon>Pseudomonadati</taxon>
        <taxon>Planctomycetota</taxon>
        <taxon>Planctomycetia</taxon>
        <taxon>Gemmatales</taxon>
        <taxon>Gemmataceae</taxon>
        <taxon>Tuwongella</taxon>
    </lineage>
</organism>
<dbReference type="EMBL" id="LR593887">
    <property type="protein sequence ID" value="VTS06859.1"/>
    <property type="molecule type" value="Genomic_DNA"/>
</dbReference>
<gene>
    <name evidence="2" type="ORF">GMBLW1_44430</name>
</gene>
<feature type="transmembrane region" description="Helical" evidence="1">
    <location>
        <begin position="7"/>
        <end position="28"/>
    </location>
</feature>
<feature type="transmembrane region" description="Helical" evidence="1">
    <location>
        <begin position="107"/>
        <end position="128"/>
    </location>
</feature>
<keyword evidence="1" id="KW-0472">Membrane</keyword>
<evidence type="ECO:0000313" key="3">
    <source>
        <dbReference type="Proteomes" id="UP000464378"/>
    </source>
</evidence>
<feature type="transmembrane region" description="Helical" evidence="1">
    <location>
        <begin position="173"/>
        <end position="192"/>
    </location>
</feature>
<keyword evidence="3" id="KW-1185">Reference proteome</keyword>
<dbReference type="KEGG" id="tim:GMBLW1_44430"/>
<proteinExistence type="predicted"/>
<feature type="transmembrane region" description="Helical" evidence="1">
    <location>
        <begin position="59"/>
        <end position="79"/>
    </location>
</feature>
<keyword evidence="1" id="KW-1133">Transmembrane helix</keyword>
<dbReference type="RefSeq" id="WP_162659787.1">
    <property type="nucleotide sequence ID" value="NZ_LR593887.1"/>
</dbReference>
<dbReference type="EMBL" id="LR586016">
    <property type="protein sequence ID" value="VIP04750.1"/>
    <property type="molecule type" value="Genomic_DNA"/>
</dbReference>
<dbReference type="Proteomes" id="UP000464378">
    <property type="component" value="Chromosome"/>
</dbReference>
<keyword evidence="1" id="KW-0812">Transmembrane</keyword>
<evidence type="ECO:0000313" key="2">
    <source>
        <dbReference type="EMBL" id="VIP04750.1"/>
    </source>
</evidence>
<accession>A0A6C2YSR1</accession>
<feature type="transmembrane region" description="Helical" evidence="1">
    <location>
        <begin position="140"/>
        <end position="161"/>
    </location>
</feature>
<reference evidence="2" key="1">
    <citation type="submission" date="2019-04" db="EMBL/GenBank/DDBJ databases">
        <authorList>
            <consortium name="Science for Life Laboratories"/>
        </authorList>
    </citation>
    <scope>NUCLEOTIDE SEQUENCE</scope>
    <source>
        <strain evidence="2">MBLW1</strain>
    </source>
</reference>
<protein>
    <submittedName>
        <fullName evidence="2">Uncharacterized protein</fullName>
    </submittedName>
</protein>